<feature type="chain" id="PRO_5043677561" description="Lipoprotein" evidence="1">
    <location>
        <begin position="25"/>
        <end position="169"/>
    </location>
</feature>
<dbReference type="EMBL" id="JACYTR010000044">
    <property type="protein sequence ID" value="MBD8527213.1"/>
    <property type="molecule type" value="Genomic_DNA"/>
</dbReference>
<gene>
    <name evidence="2" type="ORF">IFO71_15830</name>
</gene>
<protein>
    <recommendedName>
        <fullName evidence="4">Lipoprotein</fullName>
    </recommendedName>
</protein>
<dbReference type="RefSeq" id="WP_192030635.1">
    <property type="nucleotide sequence ID" value="NZ_JACYTR010000044.1"/>
</dbReference>
<evidence type="ECO:0008006" key="4">
    <source>
        <dbReference type="Google" id="ProtNLM"/>
    </source>
</evidence>
<accession>A0AAW3ZNA1</accession>
<dbReference type="Proteomes" id="UP000613768">
    <property type="component" value="Unassembled WGS sequence"/>
</dbReference>
<organism evidence="2 3">
    <name type="scientific">Pseudomarimonas arenosa</name>
    <dbReference type="NCBI Taxonomy" id="2774145"/>
    <lineage>
        <taxon>Bacteria</taxon>
        <taxon>Pseudomonadati</taxon>
        <taxon>Pseudomonadota</taxon>
        <taxon>Gammaproteobacteria</taxon>
        <taxon>Lysobacterales</taxon>
        <taxon>Lysobacteraceae</taxon>
        <taxon>Pseudomarimonas</taxon>
    </lineage>
</organism>
<evidence type="ECO:0000313" key="3">
    <source>
        <dbReference type="Proteomes" id="UP000613768"/>
    </source>
</evidence>
<evidence type="ECO:0000313" key="2">
    <source>
        <dbReference type="EMBL" id="MBD8527213.1"/>
    </source>
</evidence>
<feature type="signal peptide" evidence="1">
    <location>
        <begin position="1"/>
        <end position="24"/>
    </location>
</feature>
<reference evidence="2 3" key="1">
    <citation type="submission" date="2020-09" db="EMBL/GenBank/DDBJ databases">
        <title>Pseudoxanthomonas sp. CAU 1598 isolated from sand of Yaerae Beach.</title>
        <authorList>
            <person name="Kim W."/>
        </authorList>
    </citation>
    <scope>NUCLEOTIDE SEQUENCE [LARGE SCALE GENOMIC DNA]</scope>
    <source>
        <strain evidence="2 3">CAU 1598</strain>
    </source>
</reference>
<evidence type="ECO:0000256" key="1">
    <source>
        <dbReference type="SAM" id="SignalP"/>
    </source>
</evidence>
<keyword evidence="1" id="KW-0732">Signal</keyword>
<keyword evidence="3" id="KW-1185">Reference proteome</keyword>
<sequence>MSSSFDVVRSARSVLAAMALAALAAGCAAPAGVRPQSVPECDYKALKSATRADGPAIVATAYNSISNVPLNAISMGDQGIYNSIIVQTIASERTATGTVRTMARFMNCTDQPLQFRMRTSFLRGPADSAVPSEAVSAWKTVFFQPRALSVYEELSLSKDVDYFLIEVGR</sequence>
<comment type="caution">
    <text evidence="2">The sequence shown here is derived from an EMBL/GenBank/DDBJ whole genome shotgun (WGS) entry which is preliminary data.</text>
</comment>
<proteinExistence type="predicted"/>
<dbReference type="AlphaFoldDB" id="A0AAW3ZNA1"/>
<name>A0AAW3ZNA1_9GAMM</name>